<dbReference type="AlphaFoldDB" id="A0A834TFQ7"/>
<sequence length="176" mass="19869">MTSSSSIIRSPNPLFSSSVILVNNINSERRSVLSIPSLGIFVYELSIADHVPNFFVTHTQLPYHLHLITQTYNMIRKDVLMLEKDLISRFIKAPAGSPRRTVFTELLLSVLYLIESPKIIHGEQPKPLQFQLQMIIALKETVVGQPPRTPVLILNSLELVPCQEPNRIEKSCLISV</sequence>
<reference evidence="1" key="1">
    <citation type="submission" date="2020-09" db="EMBL/GenBank/DDBJ databases">
        <title>Genome-Enabled Discovery of Anthraquinone Biosynthesis in Senna tora.</title>
        <authorList>
            <person name="Kang S.-H."/>
            <person name="Pandey R.P."/>
            <person name="Lee C.-M."/>
            <person name="Sim J.-S."/>
            <person name="Jeong J.-T."/>
            <person name="Choi B.-S."/>
            <person name="Jung M."/>
            <person name="Ginzburg D."/>
            <person name="Zhao K."/>
            <person name="Won S.Y."/>
            <person name="Oh T.-J."/>
            <person name="Yu Y."/>
            <person name="Kim N.-H."/>
            <person name="Lee O.R."/>
            <person name="Lee T.-H."/>
            <person name="Bashyal P."/>
            <person name="Kim T.-S."/>
            <person name="Lee W.-H."/>
            <person name="Kawkins C."/>
            <person name="Kim C.-K."/>
            <person name="Kim J.S."/>
            <person name="Ahn B.O."/>
            <person name="Rhee S.Y."/>
            <person name="Sohng J.K."/>
        </authorList>
    </citation>
    <scope>NUCLEOTIDE SEQUENCE</scope>
    <source>
        <tissue evidence="1">Leaf</tissue>
    </source>
</reference>
<dbReference type="EMBL" id="JAAIUW010000008">
    <property type="protein sequence ID" value="KAF7821352.1"/>
    <property type="molecule type" value="Genomic_DNA"/>
</dbReference>
<accession>A0A834TFQ7</accession>
<dbReference type="Proteomes" id="UP000634136">
    <property type="component" value="Unassembled WGS sequence"/>
</dbReference>
<proteinExistence type="predicted"/>
<keyword evidence="2" id="KW-1185">Reference proteome</keyword>
<evidence type="ECO:0000313" key="2">
    <source>
        <dbReference type="Proteomes" id="UP000634136"/>
    </source>
</evidence>
<name>A0A834TFQ7_9FABA</name>
<gene>
    <name evidence="1" type="ORF">G2W53_026807</name>
</gene>
<organism evidence="1 2">
    <name type="scientific">Senna tora</name>
    <dbReference type="NCBI Taxonomy" id="362788"/>
    <lineage>
        <taxon>Eukaryota</taxon>
        <taxon>Viridiplantae</taxon>
        <taxon>Streptophyta</taxon>
        <taxon>Embryophyta</taxon>
        <taxon>Tracheophyta</taxon>
        <taxon>Spermatophyta</taxon>
        <taxon>Magnoliopsida</taxon>
        <taxon>eudicotyledons</taxon>
        <taxon>Gunneridae</taxon>
        <taxon>Pentapetalae</taxon>
        <taxon>rosids</taxon>
        <taxon>fabids</taxon>
        <taxon>Fabales</taxon>
        <taxon>Fabaceae</taxon>
        <taxon>Caesalpinioideae</taxon>
        <taxon>Cassia clade</taxon>
        <taxon>Senna</taxon>
    </lineage>
</organism>
<evidence type="ECO:0000313" key="1">
    <source>
        <dbReference type="EMBL" id="KAF7821352.1"/>
    </source>
</evidence>
<comment type="caution">
    <text evidence="1">The sequence shown here is derived from an EMBL/GenBank/DDBJ whole genome shotgun (WGS) entry which is preliminary data.</text>
</comment>
<protein>
    <submittedName>
        <fullName evidence="1">Uncharacterized protein</fullName>
    </submittedName>
</protein>